<keyword evidence="2" id="KW-0472">Membrane</keyword>
<name>A0ABR8U0C1_9CELL</name>
<feature type="transmembrane region" description="Helical" evidence="2">
    <location>
        <begin position="110"/>
        <end position="132"/>
    </location>
</feature>
<accession>A0ABR8U0C1</accession>
<feature type="transmembrane region" description="Helical" evidence="2">
    <location>
        <begin position="138"/>
        <end position="165"/>
    </location>
</feature>
<gene>
    <name evidence="3" type="ORF">H9641_12110</name>
</gene>
<evidence type="ECO:0008006" key="5">
    <source>
        <dbReference type="Google" id="ProtNLM"/>
    </source>
</evidence>
<keyword evidence="2" id="KW-1133">Transmembrane helix</keyword>
<dbReference type="RefSeq" id="WP_191804055.1">
    <property type="nucleotide sequence ID" value="NZ_JACSQF010000011.1"/>
</dbReference>
<evidence type="ECO:0000313" key="4">
    <source>
        <dbReference type="Proteomes" id="UP000655570"/>
    </source>
</evidence>
<feature type="transmembrane region" description="Helical" evidence="2">
    <location>
        <begin position="186"/>
        <end position="203"/>
    </location>
</feature>
<sequence length="205" mass="21551">MRRRHDTDHHRYGPGRDGPDDAWPTYPAGAPGPPDPLSATRDAELTGPAAAPPETRPADAALHRAPDAPPSGSDEARVPDADPAARTRRTNPRPTTDDEPPAGFWRTARWALVLGAVVGAVYLGTCSARGLTLDDAAVFLPVGAGGMALCVSTVAVVVAWVARYVTTRRRTDALLVPGALRGWTRAYGLLLGFMVAAFVWAGAQG</sequence>
<feature type="region of interest" description="Disordered" evidence="1">
    <location>
        <begin position="1"/>
        <end position="102"/>
    </location>
</feature>
<feature type="compositionally biased region" description="Basic and acidic residues" evidence="1">
    <location>
        <begin position="74"/>
        <end position="85"/>
    </location>
</feature>
<dbReference type="Proteomes" id="UP000655570">
    <property type="component" value="Unassembled WGS sequence"/>
</dbReference>
<keyword evidence="2" id="KW-0812">Transmembrane</keyword>
<evidence type="ECO:0000313" key="3">
    <source>
        <dbReference type="EMBL" id="MBD7981455.1"/>
    </source>
</evidence>
<feature type="compositionally biased region" description="Basic and acidic residues" evidence="1">
    <location>
        <begin position="1"/>
        <end position="11"/>
    </location>
</feature>
<proteinExistence type="predicted"/>
<reference evidence="3 4" key="1">
    <citation type="submission" date="2020-08" db="EMBL/GenBank/DDBJ databases">
        <title>A Genomic Blueprint of the Chicken Gut Microbiome.</title>
        <authorList>
            <person name="Gilroy R."/>
            <person name="Ravi A."/>
            <person name="Getino M."/>
            <person name="Pursley I."/>
            <person name="Horton D.L."/>
            <person name="Alikhan N.-F."/>
            <person name="Baker D."/>
            <person name="Gharbi K."/>
            <person name="Hall N."/>
            <person name="Watson M."/>
            <person name="Adriaenssens E.M."/>
            <person name="Foster-Nyarko E."/>
            <person name="Jarju S."/>
            <person name="Secka A."/>
            <person name="Antonio M."/>
            <person name="Oren A."/>
            <person name="Chaudhuri R."/>
            <person name="La Ragione R.M."/>
            <person name="Hildebrand F."/>
            <person name="Pallen M.J."/>
        </authorList>
    </citation>
    <scope>NUCLEOTIDE SEQUENCE [LARGE SCALE GENOMIC DNA]</scope>
    <source>
        <strain evidence="3 4">Sa2CUA9</strain>
    </source>
</reference>
<dbReference type="EMBL" id="JACSQF010000011">
    <property type="protein sequence ID" value="MBD7981455.1"/>
    <property type="molecule type" value="Genomic_DNA"/>
</dbReference>
<protein>
    <recommendedName>
        <fullName evidence="5">DUF202 domain-containing protein</fullName>
    </recommendedName>
</protein>
<evidence type="ECO:0000256" key="1">
    <source>
        <dbReference type="SAM" id="MobiDB-lite"/>
    </source>
</evidence>
<evidence type="ECO:0000256" key="2">
    <source>
        <dbReference type="SAM" id="Phobius"/>
    </source>
</evidence>
<comment type="caution">
    <text evidence="3">The sequence shown here is derived from an EMBL/GenBank/DDBJ whole genome shotgun (WGS) entry which is preliminary data.</text>
</comment>
<keyword evidence="4" id="KW-1185">Reference proteome</keyword>
<organism evidence="3 4">
    <name type="scientific">Oerskovia merdavium</name>
    <dbReference type="NCBI Taxonomy" id="2762227"/>
    <lineage>
        <taxon>Bacteria</taxon>
        <taxon>Bacillati</taxon>
        <taxon>Actinomycetota</taxon>
        <taxon>Actinomycetes</taxon>
        <taxon>Micrococcales</taxon>
        <taxon>Cellulomonadaceae</taxon>
        <taxon>Oerskovia</taxon>
    </lineage>
</organism>